<organism evidence="2 3">
    <name type="scientific">Aldrovandia affinis</name>
    <dbReference type="NCBI Taxonomy" id="143900"/>
    <lineage>
        <taxon>Eukaryota</taxon>
        <taxon>Metazoa</taxon>
        <taxon>Chordata</taxon>
        <taxon>Craniata</taxon>
        <taxon>Vertebrata</taxon>
        <taxon>Euteleostomi</taxon>
        <taxon>Actinopterygii</taxon>
        <taxon>Neopterygii</taxon>
        <taxon>Teleostei</taxon>
        <taxon>Notacanthiformes</taxon>
        <taxon>Halosauridae</taxon>
        <taxon>Aldrovandia</taxon>
    </lineage>
</organism>
<comment type="caution">
    <text evidence="2">The sequence shown here is derived from an EMBL/GenBank/DDBJ whole genome shotgun (WGS) entry which is preliminary data.</text>
</comment>
<evidence type="ECO:0000313" key="2">
    <source>
        <dbReference type="EMBL" id="KAJ8389384.1"/>
    </source>
</evidence>
<protein>
    <submittedName>
        <fullName evidence="2">Uncharacterized protein</fullName>
    </submittedName>
</protein>
<reference evidence="2" key="1">
    <citation type="journal article" date="2023" name="Science">
        <title>Genome structures resolve the early diversification of teleost fishes.</title>
        <authorList>
            <person name="Parey E."/>
            <person name="Louis A."/>
            <person name="Montfort J."/>
            <person name="Bouchez O."/>
            <person name="Roques C."/>
            <person name="Iampietro C."/>
            <person name="Lluch J."/>
            <person name="Castinel A."/>
            <person name="Donnadieu C."/>
            <person name="Desvignes T."/>
            <person name="Floi Bucao C."/>
            <person name="Jouanno E."/>
            <person name="Wen M."/>
            <person name="Mejri S."/>
            <person name="Dirks R."/>
            <person name="Jansen H."/>
            <person name="Henkel C."/>
            <person name="Chen W.J."/>
            <person name="Zahm M."/>
            <person name="Cabau C."/>
            <person name="Klopp C."/>
            <person name="Thompson A.W."/>
            <person name="Robinson-Rechavi M."/>
            <person name="Braasch I."/>
            <person name="Lecointre G."/>
            <person name="Bobe J."/>
            <person name="Postlethwait J.H."/>
            <person name="Berthelot C."/>
            <person name="Roest Crollius H."/>
            <person name="Guiguen Y."/>
        </authorList>
    </citation>
    <scope>NUCLEOTIDE SEQUENCE</scope>
    <source>
        <strain evidence="2">NC1722</strain>
    </source>
</reference>
<dbReference type="Proteomes" id="UP001221898">
    <property type="component" value="Unassembled WGS sequence"/>
</dbReference>
<evidence type="ECO:0000313" key="3">
    <source>
        <dbReference type="Proteomes" id="UP001221898"/>
    </source>
</evidence>
<dbReference type="AlphaFoldDB" id="A0AAD7WB22"/>
<sequence length="121" mass="12891">MRLRSNETHGDVTGFVPVPGDGAVRSRGSPRRARAGDKTALRRTRGGVEPVHLPENLSLCRSALPGAPRTPGQNPHKGWVKSGSTPHYDIMPDARLRSQADITRTPDCAAGLAGQLICAFS</sequence>
<dbReference type="EMBL" id="JAINUG010000183">
    <property type="protein sequence ID" value="KAJ8389384.1"/>
    <property type="molecule type" value="Genomic_DNA"/>
</dbReference>
<feature type="region of interest" description="Disordered" evidence="1">
    <location>
        <begin position="62"/>
        <end position="86"/>
    </location>
</feature>
<proteinExistence type="predicted"/>
<feature type="compositionally biased region" description="Basic and acidic residues" evidence="1">
    <location>
        <begin position="1"/>
        <end position="10"/>
    </location>
</feature>
<keyword evidence="3" id="KW-1185">Reference proteome</keyword>
<name>A0AAD7WB22_9TELE</name>
<gene>
    <name evidence="2" type="ORF">AAFF_G00120920</name>
</gene>
<feature type="region of interest" description="Disordered" evidence="1">
    <location>
        <begin position="1"/>
        <end position="49"/>
    </location>
</feature>
<accession>A0AAD7WB22</accession>
<evidence type="ECO:0000256" key="1">
    <source>
        <dbReference type="SAM" id="MobiDB-lite"/>
    </source>
</evidence>